<evidence type="ECO:0000313" key="3">
    <source>
        <dbReference type="Proteomes" id="UP000672032"/>
    </source>
</evidence>
<accession>A0A8A3PBK7</accession>
<organism evidence="2 3">
    <name type="scientific">Monilinia vaccinii-corymbosi</name>
    <dbReference type="NCBI Taxonomy" id="61207"/>
    <lineage>
        <taxon>Eukaryota</taxon>
        <taxon>Fungi</taxon>
        <taxon>Dikarya</taxon>
        <taxon>Ascomycota</taxon>
        <taxon>Pezizomycotina</taxon>
        <taxon>Leotiomycetes</taxon>
        <taxon>Helotiales</taxon>
        <taxon>Sclerotiniaceae</taxon>
        <taxon>Monilinia</taxon>
    </lineage>
</organism>
<feature type="region of interest" description="Disordered" evidence="1">
    <location>
        <begin position="1"/>
        <end position="132"/>
    </location>
</feature>
<name>A0A8A3PBK7_9HELO</name>
<feature type="compositionally biased region" description="Gly residues" evidence="1">
    <location>
        <begin position="849"/>
        <end position="862"/>
    </location>
</feature>
<feature type="compositionally biased region" description="Polar residues" evidence="1">
    <location>
        <begin position="385"/>
        <end position="403"/>
    </location>
</feature>
<dbReference type="AlphaFoldDB" id="A0A8A3PBK7"/>
<dbReference type="GO" id="GO:0038203">
    <property type="term" value="P:TORC2 signaling"/>
    <property type="evidence" value="ECO:0007669"/>
    <property type="project" value="TreeGrafter"/>
</dbReference>
<proteinExistence type="predicted"/>
<evidence type="ECO:0000313" key="2">
    <source>
        <dbReference type="EMBL" id="QSZ32492.1"/>
    </source>
</evidence>
<feature type="compositionally biased region" description="Low complexity" evidence="1">
    <location>
        <begin position="265"/>
        <end position="289"/>
    </location>
</feature>
<feature type="compositionally biased region" description="Low complexity" evidence="1">
    <location>
        <begin position="730"/>
        <end position="746"/>
    </location>
</feature>
<feature type="region of interest" description="Disordered" evidence="1">
    <location>
        <begin position="839"/>
        <end position="862"/>
    </location>
</feature>
<feature type="compositionally biased region" description="Polar residues" evidence="1">
    <location>
        <begin position="181"/>
        <end position="195"/>
    </location>
</feature>
<dbReference type="PANTHER" id="PTHR32428:SF2">
    <property type="entry name" value="TARGET OF RAPAMYCIN COMPLEX 2 SUBUNIT BIT61-RELATED"/>
    <property type="match status" value="1"/>
</dbReference>
<evidence type="ECO:0000256" key="1">
    <source>
        <dbReference type="SAM" id="MobiDB-lite"/>
    </source>
</evidence>
<feature type="compositionally biased region" description="Basic residues" evidence="1">
    <location>
        <begin position="359"/>
        <end position="373"/>
    </location>
</feature>
<feature type="compositionally biased region" description="Basic and acidic residues" evidence="1">
    <location>
        <begin position="425"/>
        <end position="449"/>
    </location>
</feature>
<feature type="region of interest" description="Disordered" evidence="1">
    <location>
        <begin position="164"/>
        <end position="211"/>
    </location>
</feature>
<feature type="compositionally biased region" description="Polar residues" evidence="1">
    <location>
        <begin position="54"/>
        <end position="63"/>
    </location>
</feature>
<feature type="compositionally biased region" description="Low complexity" evidence="1">
    <location>
        <begin position="330"/>
        <end position="342"/>
    </location>
</feature>
<feature type="compositionally biased region" description="Polar residues" evidence="1">
    <location>
        <begin position="108"/>
        <end position="120"/>
    </location>
</feature>
<protein>
    <recommendedName>
        <fullName evidence="4">HbrB-like protein</fullName>
    </recommendedName>
</protein>
<dbReference type="OrthoDB" id="2290221at2759"/>
<dbReference type="EMBL" id="CP063407">
    <property type="protein sequence ID" value="QSZ32492.1"/>
    <property type="molecule type" value="Genomic_DNA"/>
</dbReference>
<reference evidence="2" key="1">
    <citation type="submission" date="2020-10" db="EMBL/GenBank/DDBJ databases">
        <title>Genome Sequence of Monilinia vaccinii-corymbosi Sheds Light on Mummy Berry Disease Infection of Blueberry and Mating Type.</title>
        <authorList>
            <person name="Yow A.G."/>
            <person name="Zhang Y."/>
            <person name="Bansal K."/>
            <person name="Eacker S.M."/>
            <person name="Sullivan S."/>
            <person name="Liachko I."/>
            <person name="Cubeta M.A."/>
            <person name="Rollins J.A."/>
            <person name="Ashrafi H."/>
        </authorList>
    </citation>
    <scope>NUCLEOTIDE SEQUENCE</scope>
    <source>
        <strain evidence="2">RL-1</strain>
    </source>
</reference>
<dbReference type="InterPro" id="IPR013745">
    <property type="entry name" value="Bit61/PRR5"/>
</dbReference>
<dbReference type="Pfam" id="PF08539">
    <property type="entry name" value="HbrB"/>
    <property type="match status" value="1"/>
</dbReference>
<dbReference type="GO" id="GO:0031932">
    <property type="term" value="C:TORC2 complex"/>
    <property type="evidence" value="ECO:0007669"/>
    <property type="project" value="TreeGrafter"/>
</dbReference>
<gene>
    <name evidence="2" type="ORF">DSL72_002070</name>
</gene>
<feature type="region of interest" description="Disordered" evidence="1">
    <location>
        <begin position="682"/>
        <end position="774"/>
    </location>
</feature>
<dbReference type="Proteomes" id="UP000672032">
    <property type="component" value="Chromosome 3"/>
</dbReference>
<feature type="region of interest" description="Disordered" evidence="1">
    <location>
        <begin position="247"/>
        <end position="457"/>
    </location>
</feature>
<feature type="compositionally biased region" description="Polar residues" evidence="1">
    <location>
        <begin position="682"/>
        <end position="694"/>
    </location>
</feature>
<keyword evidence="3" id="KW-1185">Reference proteome</keyword>
<feature type="compositionally biased region" description="Polar residues" evidence="1">
    <location>
        <begin position="709"/>
        <end position="718"/>
    </location>
</feature>
<feature type="compositionally biased region" description="Low complexity" evidence="1">
    <location>
        <begin position="72"/>
        <end position="86"/>
    </location>
</feature>
<evidence type="ECO:0008006" key="4">
    <source>
        <dbReference type="Google" id="ProtNLM"/>
    </source>
</evidence>
<feature type="compositionally biased region" description="Gly residues" evidence="1">
    <location>
        <begin position="719"/>
        <end position="729"/>
    </location>
</feature>
<dbReference type="PANTHER" id="PTHR32428">
    <property type="entry name" value="TARGET OF RAPAMYCIN COMPLEX 2 SUBUNIT BIT61-RELATED"/>
    <property type="match status" value="1"/>
</dbReference>
<feature type="compositionally biased region" description="Polar residues" evidence="1">
    <location>
        <begin position="18"/>
        <end position="28"/>
    </location>
</feature>
<sequence length="862" mass="91690">MSQSTGPPLPRAPGSFSPIVQQVSSTQRPPLRRVESSSSEDLPSPLAPPPSLSTKARPQSQNAPVPPKHFYTQSNKNNSSTTSLQNFSRPTLAQVRTDIGGTPLRNASPLTAVTSKSSPSDFKGHGRKHSQTQGSFEAYLPTAASSNLGNMSNPIPGLSASQIAAQAAMQHQHHARQRSQTAPTPQLDTSSNNSGGRRPSKGPASPPLLSLTEASVPRDNTLGGQGYHNGLLGRGSTAAQTAATVVFPKSPGSSPALTPEEYDQRSQAHAQAQAKAQAQLAQAQTQAQAEKPSKTEKSKVKLFSRPGKIGISKDKDVKSGALPSPSATGAASMYSMANSSSATIRPVDTSQPEKEKDKEKHKHHFLSRQKHKLSSKEDHHLPLSSAASNSKPVDPNAPSSLYNFNLPPSPGPTSTSFAKSMSGLDLRHGGRALREKKKEEKSETLREGESSYQNSNEWLGPSSLGSAGVTSQLGSAGASGLGYPSSLYAVDASDLTKYGLNHMGADDAWPFLKAKLLIIFEGEDLRLCVEDLNRLVTTHIQRCVQKRCPGAIVEDLRDLIETGFRSLDQTLRRTPDERLIPHLVEMWLFTFTSVLPYMQAVFLPLDIEFSGNGTLISPEMAREAWGASPTQSTLSPGIPASRAPEVRRIVLIAYRNTVIIPRYETLKGLFSRLSLDSINLSNPNSDLRSPSPESQGRPGTAISLDPSHGSYSSQNTTLLGGGSSAGDGPGSRSRAISNVSYGSEQSAGGGGGLGISGMPPPPRPFTPSTTHPAVGYGLSARERRQANVEDSSKKLTETVGRMLQCMSVLSSVGVRSDNDSAQEKMEDLGRGLKLNWLGRGRTGRNRRGLVGGRVGQTGGNLS</sequence>